<evidence type="ECO:0000313" key="2">
    <source>
        <dbReference type="Proteomes" id="UP000563601"/>
    </source>
</evidence>
<accession>A0AA89PE94</accession>
<organism evidence="1 2">
    <name type="scientific">Microbulbifer hydrolyticus</name>
    <dbReference type="NCBI Taxonomy" id="48074"/>
    <lineage>
        <taxon>Bacteria</taxon>
        <taxon>Pseudomonadati</taxon>
        <taxon>Pseudomonadota</taxon>
        <taxon>Gammaproteobacteria</taxon>
        <taxon>Cellvibrionales</taxon>
        <taxon>Microbulbiferaceae</taxon>
        <taxon>Microbulbifer</taxon>
    </lineage>
</organism>
<dbReference type="EMBL" id="JACHHR010000001">
    <property type="protein sequence ID" value="MBB5210036.1"/>
    <property type="molecule type" value="Genomic_DNA"/>
</dbReference>
<evidence type="ECO:0000313" key="1">
    <source>
        <dbReference type="EMBL" id="MBB5210036.1"/>
    </source>
</evidence>
<dbReference type="Proteomes" id="UP000563601">
    <property type="component" value="Unassembled WGS sequence"/>
</dbReference>
<comment type="caution">
    <text evidence="1">The sequence shown here is derived from an EMBL/GenBank/DDBJ whole genome shotgun (WGS) entry which is preliminary data.</text>
</comment>
<proteinExistence type="predicted"/>
<sequence length="60" mass="6801">MAWPGRDFSSGRAIQINVSLCLRKRSGLKLLRNAQIIRLSQGFLHELNLITELLYSIFAA</sequence>
<protein>
    <submittedName>
        <fullName evidence="1">Uncharacterized protein</fullName>
    </submittedName>
</protein>
<reference evidence="1 2" key="1">
    <citation type="submission" date="2020-08" db="EMBL/GenBank/DDBJ databases">
        <title>Genomic Encyclopedia of Type Strains, Phase IV (KMG-IV): sequencing the most valuable type-strain genomes for metagenomic binning, comparative biology and taxonomic classification.</title>
        <authorList>
            <person name="Goeker M."/>
        </authorList>
    </citation>
    <scope>NUCLEOTIDE SEQUENCE [LARGE SCALE GENOMIC DNA]</scope>
    <source>
        <strain evidence="1 2">DSM 11525</strain>
    </source>
</reference>
<dbReference type="AlphaFoldDB" id="A0AA89PE94"/>
<gene>
    <name evidence="1" type="ORF">HNQ53_000224</name>
</gene>
<name>A0AA89PE94_9GAMM</name>